<reference evidence="2" key="1">
    <citation type="submission" date="2014-11" db="EMBL/GenBank/DDBJ databases">
        <authorList>
            <person name="Amaro Gonzalez C."/>
        </authorList>
    </citation>
    <scope>NUCLEOTIDE SEQUENCE</scope>
</reference>
<name>A0A0E9TE58_ANGAN</name>
<organism evidence="2">
    <name type="scientific">Anguilla anguilla</name>
    <name type="common">European freshwater eel</name>
    <name type="synonym">Muraena anguilla</name>
    <dbReference type="NCBI Taxonomy" id="7936"/>
    <lineage>
        <taxon>Eukaryota</taxon>
        <taxon>Metazoa</taxon>
        <taxon>Chordata</taxon>
        <taxon>Craniata</taxon>
        <taxon>Vertebrata</taxon>
        <taxon>Euteleostomi</taxon>
        <taxon>Actinopterygii</taxon>
        <taxon>Neopterygii</taxon>
        <taxon>Teleostei</taxon>
        <taxon>Anguilliformes</taxon>
        <taxon>Anguillidae</taxon>
        <taxon>Anguilla</taxon>
    </lineage>
</organism>
<feature type="region of interest" description="Disordered" evidence="1">
    <location>
        <begin position="1"/>
        <end position="24"/>
    </location>
</feature>
<sequence>MNNKYKEKQDPSQGRNTRLNINSAQPARAKLQVYALY</sequence>
<dbReference type="EMBL" id="GBXM01056716">
    <property type="protein sequence ID" value="JAH51861.1"/>
    <property type="molecule type" value="Transcribed_RNA"/>
</dbReference>
<proteinExistence type="predicted"/>
<feature type="compositionally biased region" description="Polar residues" evidence="1">
    <location>
        <begin position="11"/>
        <end position="24"/>
    </location>
</feature>
<dbReference type="AlphaFoldDB" id="A0A0E9TE58"/>
<reference evidence="2" key="2">
    <citation type="journal article" date="2015" name="Fish Shellfish Immunol.">
        <title>Early steps in the European eel (Anguilla anguilla)-Vibrio vulnificus interaction in the gills: Role of the RtxA13 toxin.</title>
        <authorList>
            <person name="Callol A."/>
            <person name="Pajuelo D."/>
            <person name="Ebbesson L."/>
            <person name="Teles M."/>
            <person name="MacKenzie S."/>
            <person name="Amaro C."/>
        </authorList>
    </citation>
    <scope>NUCLEOTIDE SEQUENCE</scope>
</reference>
<evidence type="ECO:0000313" key="2">
    <source>
        <dbReference type="EMBL" id="JAH51861.1"/>
    </source>
</evidence>
<protein>
    <submittedName>
        <fullName evidence="2">Uncharacterized protein</fullName>
    </submittedName>
</protein>
<accession>A0A0E9TE58</accession>
<evidence type="ECO:0000256" key="1">
    <source>
        <dbReference type="SAM" id="MobiDB-lite"/>
    </source>
</evidence>
<feature type="compositionally biased region" description="Basic and acidic residues" evidence="1">
    <location>
        <begin position="1"/>
        <end position="10"/>
    </location>
</feature>